<evidence type="ECO:0000313" key="3">
    <source>
        <dbReference type="Proteomes" id="UP001335737"/>
    </source>
</evidence>
<proteinExistence type="predicted"/>
<organism evidence="2 3">
    <name type="scientific">Virgibacillus tibetensis</name>
    <dbReference type="NCBI Taxonomy" id="3042313"/>
    <lineage>
        <taxon>Bacteria</taxon>
        <taxon>Bacillati</taxon>
        <taxon>Bacillota</taxon>
        <taxon>Bacilli</taxon>
        <taxon>Bacillales</taxon>
        <taxon>Bacillaceae</taxon>
        <taxon>Virgibacillus</taxon>
    </lineage>
</organism>
<accession>A0ABU6KF31</accession>
<evidence type="ECO:0000256" key="1">
    <source>
        <dbReference type="SAM" id="Phobius"/>
    </source>
</evidence>
<dbReference type="EMBL" id="JARZFX010000004">
    <property type="protein sequence ID" value="MEC5423922.1"/>
    <property type="molecule type" value="Genomic_DNA"/>
</dbReference>
<reference evidence="2 3" key="1">
    <citation type="journal article" date="2024" name="Int. J. Syst. Evol. Microbiol.">
        <title>Virgibacillus tibetensis sp. nov., isolated from salt lake on the Tibetan Plateau of China.</title>
        <authorList>
            <person name="Phurbu D."/>
            <person name="Liu Z.-X."/>
            <person name="Wang R."/>
            <person name="Zheng Y.-Y."/>
            <person name="Liu H.-C."/>
            <person name="Zhou Y.-G."/>
            <person name="Yu Y.-J."/>
            <person name="Li A.-H."/>
        </authorList>
    </citation>
    <scope>NUCLEOTIDE SEQUENCE [LARGE SCALE GENOMIC DNA]</scope>
    <source>
        <strain evidence="2 3">C22-A2</strain>
    </source>
</reference>
<keyword evidence="1" id="KW-1133">Transmembrane helix</keyword>
<keyword evidence="1" id="KW-0812">Transmembrane</keyword>
<dbReference type="RefSeq" id="WP_327607491.1">
    <property type="nucleotide sequence ID" value="NZ_JARZFX010000004.1"/>
</dbReference>
<gene>
    <name evidence="2" type="ORF">QGM71_10515</name>
</gene>
<feature type="transmembrane region" description="Helical" evidence="1">
    <location>
        <begin position="21"/>
        <end position="39"/>
    </location>
</feature>
<protein>
    <submittedName>
        <fullName evidence="2">Uncharacterized protein</fullName>
    </submittedName>
</protein>
<sequence>MKLFRNMSQSEVVNWKKGAVLGFYTYMLLLFINQTYSLFSVREPLSSTFVFWTGLLVAFGYQYLLDLRAKRKDK</sequence>
<evidence type="ECO:0000313" key="2">
    <source>
        <dbReference type="EMBL" id="MEC5423922.1"/>
    </source>
</evidence>
<dbReference type="Proteomes" id="UP001335737">
    <property type="component" value="Unassembled WGS sequence"/>
</dbReference>
<keyword evidence="1" id="KW-0472">Membrane</keyword>
<keyword evidence="3" id="KW-1185">Reference proteome</keyword>
<comment type="caution">
    <text evidence="2">The sequence shown here is derived from an EMBL/GenBank/DDBJ whole genome shotgun (WGS) entry which is preliminary data.</text>
</comment>
<feature type="transmembrane region" description="Helical" evidence="1">
    <location>
        <begin position="45"/>
        <end position="65"/>
    </location>
</feature>
<name>A0ABU6KF31_9BACI</name>